<evidence type="ECO:0000313" key="3">
    <source>
        <dbReference type="EMBL" id="QGH64278.1"/>
    </source>
</evidence>
<dbReference type="GO" id="GO:0006355">
    <property type="term" value="P:regulation of DNA-templated transcription"/>
    <property type="evidence" value="ECO:0007669"/>
    <property type="project" value="InterPro"/>
</dbReference>
<dbReference type="Gene3D" id="1.10.10.10">
    <property type="entry name" value="Winged helix-like DNA-binding domain superfamily/Winged helix DNA-binding domain"/>
    <property type="match status" value="1"/>
</dbReference>
<reference evidence="3 4" key="1">
    <citation type="submission" date="2019-11" db="EMBL/GenBank/DDBJ databases">
        <title>The Phosphoenolpyruvate Phosphotransferase System Regulates Serratia proteamaculans 336X Biofilm Formation and Wheat Roots colonization.</title>
        <authorList>
            <person name="Liu F."/>
        </authorList>
    </citation>
    <scope>NUCLEOTIDE SEQUENCE [LARGE SCALE GENOMIC DNA]</scope>
    <source>
        <strain evidence="3 4">336X</strain>
    </source>
</reference>
<organism evidence="3 4">
    <name type="scientific">Serratia proteamaculans</name>
    <dbReference type="NCBI Taxonomy" id="28151"/>
    <lineage>
        <taxon>Bacteria</taxon>
        <taxon>Pseudomonadati</taxon>
        <taxon>Pseudomonadota</taxon>
        <taxon>Gammaproteobacteria</taxon>
        <taxon>Enterobacterales</taxon>
        <taxon>Yersiniaceae</taxon>
        <taxon>Serratia</taxon>
    </lineage>
</organism>
<dbReference type="SMART" id="SM00421">
    <property type="entry name" value="HTH_LUXR"/>
    <property type="match status" value="1"/>
</dbReference>
<proteinExistence type="predicted"/>
<protein>
    <recommendedName>
        <fullName evidence="2">HTH luxR-type domain-containing protein</fullName>
    </recommendedName>
</protein>
<accession>A0A5Q2VIH8</accession>
<name>A0A5Q2VIH8_SERPR</name>
<dbReference type="GO" id="GO:0003677">
    <property type="term" value="F:DNA binding"/>
    <property type="evidence" value="ECO:0007669"/>
    <property type="project" value="UniProtKB-KW"/>
</dbReference>
<dbReference type="AlphaFoldDB" id="A0A5Q2VIH8"/>
<evidence type="ECO:0000256" key="1">
    <source>
        <dbReference type="ARBA" id="ARBA00023125"/>
    </source>
</evidence>
<dbReference type="SUPFAM" id="SSF46894">
    <property type="entry name" value="C-terminal effector domain of the bipartite response regulators"/>
    <property type="match status" value="1"/>
</dbReference>
<feature type="domain" description="HTH luxR-type" evidence="2">
    <location>
        <begin position="28"/>
        <end position="85"/>
    </location>
</feature>
<sequence>MQKMEMCHNGELYSLGALLYGCHHTLTPVALTPQEQRVLGSLWCHGSVTETAKQLRKSVKTVSAQKRSIMNKLGVANEVALFALRNLTETSGALI</sequence>
<evidence type="ECO:0000313" key="4">
    <source>
        <dbReference type="Proteomes" id="UP000381260"/>
    </source>
</evidence>
<dbReference type="CDD" id="cd06170">
    <property type="entry name" value="LuxR_C_like"/>
    <property type="match status" value="1"/>
</dbReference>
<dbReference type="InterPro" id="IPR036388">
    <property type="entry name" value="WH-like_DNA-bd_sf"/>
</dbReference>
<dbReference type="InterPro" id="IPR000792">
    <property type="entry name" value="Tscrpt_reg_LuxR_C"/>
</dbReference>
<dbReference type="InterPro" id="IPR016032">
    <property type="entry name" value="Sig_transdc_resp-reg_C-effctor"/>
</dbReference>
<dbReference type="EMBL" id="CP045913">
    <property type="protein sequence ID" value="QGH64278.1"/>
    <property type="molecule type" value="Genomic_DNA"/>
</dbReference>
<evidence type="ECO:0000259" key="2">
    <source>
        <dbReference type="SMART" id="SM00421"/>
    </source>
</evidence>
<keyword evidence="1" id="KW-0238">DNA-binding</keyword>
<dbReference type="Proteomes" id="UP000381260">
    <property type="component" value="Chromosome"/>
</dbReference>
<dbReference type="PROSITE" id="PS51257">
    <property type="entry name" value="PROKAR_LIPOPROTEIN"/>
    <property type="match status" value="1"/>
</dbReference>
<gene>
    <name evidence="3" type="ORF">GHV41_07020</name>
</gene>
<dbReference type="Pfam" id="PF00196">
    <property type="entry name" value="GerE"/>
    <property type="match status" value="1"/>
</dbReference>